<keyword evidence="2" id="KW-1185">Reference proteome</keyword>
<dbReference type="STRING" id="1489064.WH96_20260"/>
<sequence>MLQISEFSGVPKQHFKLFLKECGERFNNSDPRIELAQIRQLFKVYFSWLSRTAPLLKKSF</sequence>
<evidence type="ECO:0000313" key="2">
    <source>
        <dbReference type="Proteomes" id="UP000035444"/>
    </source>
</evidence>
<gene>
    <name evidence="1" type="ORF">WH96_20260</name>
</gene>
<dbReference type="RefSeq" id="WP_047766074.1">
    <property type="nucleotide sequence ID" value="NZ_LAQL01000024.1"/>
</dbReference>
<organism evidence="1 2">
    <name type="scientific">Kiloniella spongiae</name>
    <dbReference type="NCBI Taxonomy" id="1489064"/>
    <lineage>
        <taxon>Bacteria</taxon>
        <taxon>Pseudomonadati</taxon>
        <taxon>Pseudomonadota</taxon>
        <taxon>Alphaproteobacteria</taxon>
        <taxon>Rhodospirillales</taxon>
        <taxon>Kiloniellaceae</taxon>
        <taxon>Kiloniella</taxon>
    </lineage>
</organism>
<dbReference type="AlphaFoldDB" id="A0A0H2M8Z2"/>
<reference evidence="1 2" key="1">
    <citation type="submission" date="2015-03" db="EMBL/GenBank/DDBJ databases">
        <title>Genome Sequence of Kiloniella spongiae MEBiC09566, isolated from a marine sponge.</title>
        <authorList>
            <person name="Shao Z."/>
            <person name="Wang L."/>
            <person name="Li X."/>
        </authorList>
    </citation>
    <scope>NUCLEOTIDE SEQUENCE [LARGE SCALE GENOMIC DNA]</scope>
    <source>
        <strain evidence="1 2">MEBiC09566</strain>
    </source>
</reference>
<evidence type="ECO:0000313" key="1">
    <source>
        <dbReference type="EMBL" id="KLN58959.1"/>
    </source>
</evidence>
<comment type="caution">
    <text evidence="1">The sequence shown here is derived from an EMBL/GenBank/DDBJ whole genome shotgun (WGS) entry which is preliminary data.</text>
</comment>
<proteinExistence type="predicted"/>
<dbReference type="EMBL" id="LAQL01000024">
    <property type="protein sequence ID" value="KLN58959.1"/>
    <property type="molecule type" value="Genomic_DNA"/>
</dbReference>
<accession>A0A0H2M8Z2</accession>
<name>A0A0H2M8Z2_9PROT</name>
<protein>
    <submittedName>
        <fullName evidence="1">Uncharacterized protein</fullName>
    </submittedName>
</protein>
<dbReference type="Proteomes" id="UP000035444">
    <property type="component" value="Unassembled WGS sequence"/>
</dbReference>